<name>A0A0F9K4X3_9ZZZZ</name>
<feature type="transmembrane region" description="Helical" evidence="1">
    <location>
        <begin position="12"/>
        <end position="31"/>
    </location>
</feature>
<keyword evidence="1" id="KW-1133">Transmembrane helix</keyword>
<sequence length="65" mass="7287">MDEDTRRFGKALLVYVVIMGLALGVYTYQLWRSGYPIGQHVPSKFPCVTGQEECCDNPNCSEGSR</sequence>
<organism evidence="2">
    <name type="scientific">marine sediment metagenome</name>
    <dbReference type="NCBI Taxonomy" id="412755"/>
    <lineage>
        <taxon>unclassified sequences</taxon>
        <taxon>metagenomes</taxon>
        <taxon>ecological metagenomes</taxon>
    </lineage>
</organism>
<evidence type="ECO:0000313" key="2">
    <source>
        <dbReference type="EMBL" id="KKM17093.1"/>
    </source>
</evidence>
<reference evidence="2" key="1">
    <citation type="journal article" date="2015" name="Nature">
        <title>Complex archaea that bridge the gap between prokaryotes and eukaryotes.</title>
        <authorList>
            <person name="Spang A."/>
            <person name="Saw J.H."/>
            <person name="Jorgensen S.L."/>
            <person name="Zaremba-Niedzwiedzka K."/>
            <person name="Martijn J."/>
            <person name="Lind A.E."/>
            <person name="van Eijk R."/>
            <person name="Schleper C."/>
            <person name="Guy L."/>
            <person name="Ettema T.J."/>
        </authorList>
    </citation>
    <scope>NUCLEOTIDE SEQUENCE</scope>
</reference>
<keyword evidence="1" id="KW-0812">Transmembrane</keyword>
<accession>A0A0F9K4X3</accession>
<gene>
    <name evidence="2" type="ORF">LCGC14_1679280</name>
</gene>
<evidence type="ECO:0000256" key="1">
    <source>
        <dbReference type="SAM" id="Phobius"/>
    </source>
</evidence>
<protein>
    <submittedName>
        <fullName evidence="2">Uncharacterized protein</fullName>
    </submittedName>
</protein>
<keyword evidence="1" id="KW-0472">Membrane</keyword>
<dbReference type="AlphaFoldDB" id="A0A0F9K4X3"/>
<proteinExistence type="predicted"/>
<comment type="caution">
    <text evidence="2">The sequence shown here is derived from an EMBL/GenBank/DDBJ whole genome shotgun (WGS) entry which is preliminary data.</text>
</comment>
<dbReference type="EMBL" id="LAZR01014528">
    <property type="protein sequence ID" value="KKM17093.1"/>
    <property type="molecule type" value="Genomic_DNA"/>
</dbReference>